<feature type="transmembrane region" description="Helical" evidence="1">
    <location>
        <begin position="40"/>
        <end position="60"/>
    </location>
</feature>
<keyword evidence="1" id="KW-0472">Membrane</keyword>
<evidence type="ECO:0000313" key="3">
    <source>
        <dbReference type="Proteomes" id="UP000032304"/>
    </source>
</evidence>
<feature type="transmembrane region" description="Helical" evidence="1">
    <location>
        <begin position="7"/>
        <end position="28"/>
    </location>
</feature>
<sequence>MIHFIRLSLLALIALINNIFHFPFILQFRLFSFSSSFPSASLVVSSLSTLLLLPPVSIFLRPQAHGRRSSGHHELSLPRFLPFAPIYCYCLLLFCFYVLMFCFRYGSWLHPCFAMV</sequence>
<keyword evidence="1" id="KW-0812">Transmembrane</keyword>
<keyword evidence="3" id="KW-1185">Reference proteome</keyword>
<evidence type="ECO:0000313" key="2">
    <source>
        <dbReference type="EMBL" id="KJB09220.1"/>
    </source>
</evidence>
<proteinExistence type="predicted"/>
<dbReference type="EMBL" id="CM001740">
    <property type="protein sequence ID" value="KJB09220.1"/>
    <property type="molecule type" value="Genomic_DNA"/>
</dbReference>
<accession>A0A0D2QPU3</accession>
<dbReference type="AlphaFoldDB" id="A0A0D2QPU3"/>
<dbReference type="Proteomes" id="UP000032304">
    <property type="component" value="Chromosome 1"/>
</dbReference>
<evidence type="ECO:0000256" key="1">
    <source>
        <dbReference type="SAM" id="Phobius"/>
    </source>
</evidence>
<keyword evidence="1" id="KW-1133">Transmembrane helix</keyword>
<organism evidence="2 3">
    <name type="scientific">Gossypium raimondii</name>
    <name type="common">Peruvian cotton</name>
    <name type="synonym">Gossypium klotzschianum subsp. raimondii</name>
    <dbReference type="NCBI Taxonomy" id="29730"/>
    <lineage>
        <taxon>Eukaryota</taxon>
        <taxon>Viridiplantae</taxon>
        <taxon>Streptophyta</taxon>
        <taxon>Embryophyta</taxon>
        <taxon>Tracheophyta</taxon>
        <taxon>Spermatophyta</taxon>
        <taxon>Magnoliopsida</taxon>
        <taxon>eudicotyledons</taxon>
        <taxon>Gunneridae</taxon>
        <taxon>Pentapetalae</taxon>
        <taxon>rosids</taxon>
        <taxon>malvids</taxon>
        <taxon>Malvales</taxon>
        <taxon>Malvaceae</taxon>
        <taxon>Malvoideae</taxon>
        <taxon>Gossypium</taxon>
    </lineage>
</organism>
<dbReference type="Gramene" id="KJB09220">
    <property type="protein sequence ID" value="KJB09220"/>
    <property type="gene ID" value="B456_001G130000"/>
</dbReference>
<name>A0A0D2QPU3_GOSRA</name>
<feature type="transmembrane region" description="Helical" evidence="1">
    <location>
        <begin position="80"/>
        <end position="106"/>
    </location>
</feature>
<reference evidence="2 3" key="1">
    <citation type="journal article" date="2012" name="Nature">
        <title>Repeated polyploidization of Gossypium genomes and the evolution of spinnable cotton fibres.</title>
        <authorList>
            <person name="Paterson A.H."/>
            <person name="Wendel J.F."/>
            <person name="Gundlach H."/>
            <person name="Guo H."/>
            <person name="Jenkins J."/>
            <person name="Jin D."/>
            <person name="Llewellyn D."/>
            <person name="Showmaker K.C."/>
            <person name="Shu S."/>
            <person name="Udall J."/>
            <person name="Yoo M.J."/>
            <person name="Byers R."/>
            <person name="Chen W."/>
            <person name="Doron-Faigenboim A."/>
            <person name="Duke M.V."/>
            <person name="Gong L."/>
            <person name="Grimwood J."/>
            <person name="Grover C."/>
            <person name="Grupp K."/>
            <person name="Hu G."/>
            <person name="Lee T.H."/>
            <person name="Li J."/>
            <person name="Lin L."/>
            <person name="Liu T."/>
            <person name="Marler B.S."/>
            <person name="Page J.T."/>
            <person name="Roberts A.W."/>
            <person name="Romanel E."/>
            <person name="Sanders W.S."/>
            <person name="Szadkowski E."/>
            <person name="Tan X."/>
            <person name="Tang H."/>
            <person name="Xu C."/>
            <person name="Wang J."/>
            <person name="Wang Z."/>
            <person name="Zhang D."/>
            <person name="Zhang L."/>
            <person name="Ashrafi H."/>
            <person name="Bedon F."/>
            <person name="Bowers J.E."/>
            <person name="Brubaker C.L."/>
            <person name="Chee P.W."/>
            <person name="Das S."/>
            <person name="Gingle A.R."/>
            <person name="Haigler C.H."/>
            <person name="Harker D."/>
            <person name="Hoffmann L.V."/>
            <person name="Hovav R."/>
            <person name="Jones D.C."/>
            <person name="Lemke C."/>
            <person name="Mansoor S."/>
            <person name="ur Rahman M."/>
            <person name="Rainville L.N."/>
            <person name="Rambani A."/>
            <person name="Reddy U.K."/>
            <person name="Rong J.K."/>
            <person name="Saranga Y."/>
            <person name="Scheffler B.E."/>
            <person name="Scheffler J.A."/>
            <person name="Stelly D.M."/>
            <person name="Triplett B.A."/>
            <person name="Van Deynze A."/>
            <person name="Vaslin M.F."/>
            <person name="Waghmare V.N."/>
            <person name="Walford S.A."/>
            <person name="Wright R.J."/>
            <person name="Zaki E.A."/>
            <person name="Zhang T."/>
            <person name="Dennis E.S."/>
            <person name="Mayer K.F."/>
            <person name="Peterson D.G."/>
            <person name="Rokhsar D.S."/>
            <person name="Wang X."/>
            <person name="Schmutz J."/>
        </authorList>
    </citation>
    <scope>NUCLEOTIDE SEQUENCE [LARGE SCALE GENOMIC DNA]</scope>
</reference>
<gene>
    <name evidence="2" type="ORF">B456_001G130000</name>
</gene>
<protein>
    <submittedName>
        <fullName evidence="2">Uncharacterized protein</fullName>
    </submittedName>
</protein>